<evidence type="ECO:0000313" key="1">
    <source>
        <dbReference type="EMBL" id="TKK84690.1"/>
    </source>
</evidence>
<gene>
    <name evidence="1" type="ORF">FDA94_29185</name>
</gene>
<dbReference type="Proteomes" id="UP000308705">
    <property type="component" value="Unassembled WGS sequence"/>
</dbReference>
<protein>
    <submittedName>
        <fullName evidence="1">Uncharacterized protein</fullName>
    </submittedName>
</protein>
<organism evidence="1 2">
    <name type="scientific">Herbidospora galbida</name>
    <dbReference type="NCBI Taxonomy" id="2575442"/>
    <lineage>
        <taxon>Bacteria</taxon>
        <taxon>Bacillati</taxon>
        <taxon>Actinomycetota</taxon>
        <taxon>Actinomycetes</taxon>
        <taxon>Streptosporangiales</taxon>
        <taxon>Streptosporangiaceae</taxon>
        <taxon>Herbidospora</taxon>
    </lineage>
</organism>
<dbReference type="AlphaFoldDB" id="A0A4U3M819"/>
<dbReference type="EMBL" id="SZQA01000033">
    <property type="protein sequence ID" value="TKK84690.1"/>
    <property type="molecule type" value="Genomic_DNA"/>
</dbReference>
<proteinExistence type="predicted"/>
<reference evidence="1 2" key="1">
    <citation type="submission" date="2019-04" db="EMBL/GenBank/DDBJ databases">
        <title>Herbidospora sp. NEAU-GS14.nov., a novel actinomycete isolated from soil.</title>
        <authorList>
            <person name="Han L."/>
        </authorList>
    </citation>
    <scope>NUCLEOTIDE SEQUENCE [LARGE SCALE GENOMIC DNA]</scope>
    <source>
        <strain evidence="1 2">NEAU-GS14</strain>
    </source>
</reference>
<evidence type="ECO:0000313" key="2">
    <source>
        <dbReference type="Proteomes" id="UP000308705"/>
    </source>
</evidence>
<dbReference type="RefSeq" id="WP_137250274.1">
    <property type="nucleotide sequence ID" value="NZ_SZQA01000033.1"/>
</dbReference>
<name>A0A4U3M819_9ACTN</name>
<accession>A0A4U3M819</accession>
<comment type="caution">
    <text evidence="1">The sequence shown here is derived from an EMBL/GenBank/DDBJ whole genome shotgun (WGS) entry which is preliminary data.</text>
</comment>
<sequence>MTLEEIQHLRRLVEANRDFRTAAQDQLVISEARLRAAHERIRELENELILASPPENAATIHFGNVDPAAFGQAIADELARGKKAREL</sequence>
<keyword evidence="2" id="KW-1185">Reference proteome</keyword>